<dbReference type="PROSITE" id="PS51257">
    <property type="entry name" value="PROKAR_LIPOPROTEIN"/>
    <property type="match status" value="1"/>
</dbReference>
<evidence type="ECO:0008006" key="3">
    <source>
        <dbReference type="Google" id="ProtNLM"/>
    </source>
</evidence>
<sequence>MKKLSILTLTVLLTACSIHMPGSSKTKDQPATVKAQILDFYHDADALAVKLEAATTAASMGVMKQSLDDLPDGLKSQLLEIRSQTVQQHPEVQESRVWLSEKIQLVSEDQATEVTESVLGLFTLSTVSEVDGHQAWLAQIVLDMEKMQVVDYRINSDLSQPFTPAFMLVAPKLNEPPLLRRVWDGSISQ</sequence>
<proteinExistence type="predicted"/>
<reference evidence="2" key="1">
    <citation type="journal article" date="2019" name="Int. J. Syst. Evol. Microbiol.">
        <title>The Global Catalogue of Microorganisms (GCM) 10K type strain sequencing project: providing services to taxonomists for standard genome sequencing and annotation.</title>
        <authorList>
            <consortium name="The Broad Institute Genomics Platform"/>
            <consortium name="The Broad Institute Genome Sequencing Center for Infectious Disease"/>
            <person name="Wu L."/>
            <person name="Ma J."/>
        </authorList>
    </citation>
    <scope>NUCLEOTIDE SEQUENCE [LARGE SCALE GENOMIC DNA]</scope>
    <source>
        <strain evidence="2">JCM 14370</strain>
    </source>
</reference>
<comment type="caution">
    <text evidence="1">The sequence shown here is derived from an EMBL/GenBank/DDBJ whole genome shotgun (WGS) entry which is preliminary data.</text>
</comment>
<organism evidence="1 2">
    <name type="scientific">Deinococcus roseus</name>
    <dbReference type="NCBI Taxonomy" id="392414"/>
    <lineage>
        <taxon>Bacteria</taxon>
        <taxon>Thermotogati</taxon>
        <taxon>Deinococcota</taxon>
        <taxon>Deinococci</taxon>
        <taxon>Deinococcales</taxon>
        <taxon>Deinococcaceae</taxon>
        <taxon>Deinococcus</taxon>
    </lineage>
</organism>
<evidence type="ECO:0000313" key="2">
    <source>
        <dbReference type="Proteomes" id="UP000632222"/>
    </source>
</evidence>
<accession>A0ABQ2D3B6</accession>
<name>A0ABQ2D3B6_9DEIO</name>
<gene>
    <name evidence="1" type="ORF">GCM10008938_33200</name>
</gene>
<keyword evidence="2" id="KW-1185">Reference proteome</keyword>
<protein>
    <recommendedName>
        <fullName evidence="3">DUF3887 domain-containing protein</fullName>
    </recommendedName>
</protein>
<dbReference type="EMBL" id="BMOD01000014">
    <property type="protein sequence ID" value="GGJ44328.1"/>
    <property type="molecule type" value="Genomic_DNA"/>
</dbReference>
<evidence type="ECO:0000313" key="1">
    <source>
        <dbReference type="EMBL" id="GGJ44328.1"/>
    </source>
</evidence>
<dbReference type="RefSeq" id="WP_189004381.1">
    <property type="nucleotide sequence ID" value="NZ_BMOD01000014.1"/>
</dbReference>
<dbReference type="Proteomes" id="UP000632222">
    <property type="component" value="Unassembled WGS sequence"/>
</dbReference>